<evidence type="ECO:0000256" key="3">
    <source>
        <dbReference type="ARBA" id="ARBA00012438"/>
    </source>
</evidence>
<keyword evidence="4" id="KW-0597">Phosphoprotein</keyword>
<dbReference type="Proteomes" id="UP000503447">
    <property type="component" value="Chromosome"/>
</dbReference>
<evidence type="ECO:0000256" key="5">
    <source>
        <dbReference type="ARBA" id="ARBA00022679"/>
    </source>
</evidence>
<evidence type="ECO:0000259" key="13">
    <source>
        <dbReference type="PROSITE" id="PS50109"/>
    </source>
</evidence>
<feature type="domain" description="HAMP" evidence="14">
    <location>
        <begin position="176"/>
        <end position="229"/>
    </location>
</feature>
<evidence type="ECO:0000256" key="2">
    <source>
        <dbReference type="ARBA" id="ARBA00004370"/>
    </source>
</evidence>
<dbReference type="InterPro" id="IPR004358">
    <property type="entry name" value="Sig_transdc_His_kin-like_C"/>
</dbReference>
<accession>A0A6M5Z3K1</accession>
<evidence type="ECO:0000256" key="11">
    <source>
        <dbReference type="SAM" id="Coils"/>
    </source>
</evidence>
<evidence type="ECO:0000256" key="6">
    <source>
        <dbReference type="ARBA" id="ARBA00022692"/>
    </source>
</evidence>
<dbReference type="SMART" id="SM00304">
    <property type="entry name" value="HAMP"/>
    <property type="match status" value="1"/>
</dbReference>
<dbReference type="PRINTS" id="PR00344">
    <property type="entry name" value="BCTRLSENSOR"/>
</dbReference>
<dbReference type="KEGG" id="ftj:FTUN_8626"/>
<comment type="subcellular location">
    <subcellularLocation>
        <location evidence="2">Membrane</location>
    </subcellularLocation>
</comment>
<dbReference type="GO" id="GO:0000155">
    <property type="term" value="F:phosphorelay sensor kinase activity"/>
    <property type="evidence" value="ECO:0007669"/>
    <property type="project" value="InterPro"/>
</dbReference>
<dbReference type="SUPFAM" id="SSF55874">
    <property type="entry name" value="ATPase domain of HSP90 chaperone/DNA topoisomerase II/histidine kinase"/>
    <property type="match status" value="1"/>
</dbReference>
<feature type="transmembrane region" description="Helical" evidence="12">
    <location>
        <begin position="152"/>
        <end position="175"/>
    </location>
</feature>
<dbReference type="Pfam" id="PF00512">
    <property type="entry name" value="HisKA"/>
    <property type="match status" value="1"/>
</dbReference>
<dbReference type="Pfam" id="PF00672">
    <property type="entry name" value="HAMP"/>
    <property type="match status" value="1"/>
</dbReference>
<dbReference type="InterPro" id="IPR005467">
    <property type="entry name" value="His_kinase_dom"/>
</dbReference>
<name>A0A6M5Z3K1_9BACT</name>
<evidence type="ECO:0000256" key="9">
    <source>
        <dbReference type="ARBA" id="ARBA00023012"/>
    </source>
</evidence>
<evidence type="ECO:0000256" key="4">
    <source>
        <dbReference type="ARBA" id="ARBA00022553"/>
    </source>
</evidence>
<keyword evidence="10 12" id="KW-0472">Membrane</keyword>
<dbReference type="SMART" id="SM00387">
    <property type="entry name" value="HATPase_c"/>
    <property type="match status" value="1"/>
</dbReference>
<feature type="coiled-coil region" evidence="11">
    <location>
        <begin position="203"/>
        <end position="237"/>
    </location>
</feature>
<keyword evidence="11" id="KW-0175">Coiled coil</keyword>
<protein>
    <recommendedName>
        <fullName evidence="3">histidine kinase</fullName>
        <ecNumber evidence="3">2.7.13.3</ecNumber>
    </recommendedName>
</protein>
<dbReference type="CDD" id="cd00082">
    <property type="entry name" value="HisKA"/>
    <property type="match status" value="1"/>
</dbReference>
<dbReference type="InterPro" id="IPR003661">
    <property type="entry name" value="HisK_dim/P_dom"/>
</dbReference>
<evidence type="ECO:0000256" key="12">
    <source>
        <dbReference type="SAM" id="Phobius"/>
    </source>
</evidence>
<dbReference type="Gene3D" id="6.10.340.10">
    <property type="match status" value="1"/>
</dbReference>
<reference evidence="16" key="1">
    <citation type="submission" date="2020-05" db="EMBL/GenBank/DDBJ databases">
        <title>Frigoriglobus tundricola gen. nov., sp. nov., a psychrotolerant cellulolytic planctomycete of the family Gemmataceae with two divergent copies of 16S rRNA gene.</title>
        <authorList>
            <person name="Kulichevskaya I.S."/>
            <person name="Ivanova A.A."/>
            <person name="Naumoff D.G."/>
            <person name="Beletsky A.V."/>
            <person name="Rijpstra W.I.C."/>
            <person name="Sinninghe Damste J.S."/>
            <person name="Mardanov A.V."/>
            <person name="Ravin N.V."/>
            <person name="Dedysh S.N."/>
        </authorList>
    </citation>
    <scope>NUCLEOTIDE SEQUENCE [LARGE SCALE GENOMIC DNA]</scope>
    <source>
        <strain evidence="16">PL17</strain>
    </source>
</reference>
<evidence type="ECO:0000256" key="7">
    <source>
        <dbReference type="ARBA" id="ARBA00022777"/>
    </source>
</evidence>
<evidence type="ECO:0000256" key="8">
    <source>
        <dbReference type="ARBA" id="ARBA00022989"/>
    </source>
</evidence>
<keyword evidence="8 12" id="KW-1133">Transmembrane helix</keyword>
<dbReference type="InterPro" id="IPR036097">
    <property type="entry name" value="HisK_dim/P_sf"/>
</dbReference>
<dbReference type="SUPFAM" id="SSF158472">
    <property type="entry name" value="HAMP domain-like"/>
    <property type="match status" value="1"/>
</dbReference>
<feature type="domain" description="Histidine kinase" evidence="13">
    <location>
        <begin position="237"/>
        <end position="457"/>
    </location>
</feature>
<evidence type="ECO:0000256" key="10">
    <source>
        <dbReference type="ARBA" id="ARBA00023136"/>
    </source>
</evidence>
<dbReference type="SUPFAM" id="SSF47384">
    <property type="entry name" value="Homodimeric domain of signal transducing histidine kinase"/>
    <property type="match status" value="1"/>
</dbReference>
<sequence>MFGTLRARLTLWNTAVVLVLVALPLVGAREGLRQILVSGLDEFLEEEMADIKEEVYERSSKGEDISTWLNTKALNHPRRRLFVQLFSPSGDLLWSSAHTPREEWTQRFQSGTAGAPVVCGEYRMLRQPLDAPRLVIRIGVSTQRASRDLADFTYAVLVIGGIVLVLTPGAGYLLAGRATHPVSRLIDTAARLHPARLGERLPLSGTNDELDRLSETINGLLDRIARYLEQNRKFNANAAHELRTPLAAIRSALEVLLLRDRTADEYKEGTLVLLDEIDQLRGLVNKLLLLAEGDAGQLCPVREPTRLDRIVQTAADMFSAAAEAKGVDLYVGRLDAVTLVADPTALRQVVNNLLDNAIKYTAAGGRVVAEVKCEELSGECALRVRDNGIGITAGDLPNIFQRFYRADKSRARDRVRRGSGLGLSICQAIVEAHAGTIRLESAPGAGTAVTVRLPANDVPC</sequence>
<dbReference type="PANTHER" id="PTHR45436:SF5">
    <property type="entry name" value="SENSOR HISTIDINE KINASE TRCS"/>
    <property type="match status" value="1"/>
</dbReference>
<dbReference type="AlphaFoldDB" id="A0A6M5Z3K1"/>
<evidence type="ECO:0000313" key="15">
    <source>
        <dbReference type="EMBL" id="QJX00988.1"/>
    </source>
</evidence>
<keyword evidence="6 12" id="KW-0812">Transmembrane</keyword>
<evidence type="ECO:0000259" key="14">
    <source>
        <dbReference type="PROSITE" id="PS50885"/>
    </source>
</evidence>
<dbReference type="Gene3D" id="1.10.287.130">
    <property type="match status" value="1"/>
</dbReference>
<dbReference type="InterPro" id="IPR003594">
    <property type="entry name" value="HATPase_dom"/>
</dbReference>
<organism evidence="15 16">
    <name type="scientific">Frigoriglobus tundricola</name>
    <dbReference type="NCBI Taxonomy" id="2774151"/>
    <lineage>
        <taxon>Bacteria</taxon>
        <taxon>Pseudomonadati</taxon>
        <taxon>Planctomycetota</taxon>
        <taxon>Planctomycetia</taxon>
        <taxon>Gemmatales</taxon>
        <taxon>Gemmataceae</taxon>
        <taxon>Frigoriglobus</taxon>
    </lineage>
</organism>
<keyword evidence="16" id="KW-1185">Reference proteome</keyword>
<dbReference type="PROSITE" id="PS50885">
    <property type="entry name" value="HAMP"/>
    <property type="match status" value="1"/>
</dbReference>
<keyword evidence="5" id="KW-0808">Transferase</keyword>
<comment type="catalytic activity">
    <reaction evidence="1">
        <text>ATP + protein L-histidine = ADP + protein N-phospho-L-histidine.</text>
        <dbReference type="EC" id="2.7.13.3"/>
    </reaction>
</comment>
<proteinExistence type="predicted"/>
<keyword evidence="9" id="KW-0902">Two-component regulatory system</keyword>
<dbReference type="PANTHER" id="PTHR45436">
    <property type="entry name" value="SENSOR HISTIDINE KINASE YKOH"/>
    <property type="match status" value="1"/>
</dbReference>
<gene>
    <name evidence="15" type="ORF">FTUN_8626</name>
</gene>
<evidence type="ECO:0000313" key="16">
    <source>
        <dbReference type="Proteomes" id="UP000503447"/>
    </source>
</evidence>
<dbReference type="EMBL" id="CP053452">
    <property type="protein sequence ID" value="QJX00988.1"/>
    <property type="molecule type" value="Genomic_DNA"/>
</dbReference>
<dbReference type="CDD" id="cd00075">
    <property type="entry name" value="HATPase"/>
    <property type="match status" value="1"/>
</dbReference>
<dbReference type="InterPro" id="IPR003660">
    <property type="entry name" value="HAMP_dom"/>
</dbReference>
<dbReference type="Pfam" id="PF02518">
    <property type="entry name" value="HATPase_c"/>
    <property type="match status" value="1"/>
</dbReference>
<dbReference type="Gene3D" id="3.30.565.10">
    <property type="entry name" value="Histidine kinase-like ATPase, C-terminal domain"/>
    <property type="match status" value="1"/>
</dbReference>
<keyword evidence="7 15" id="KW-0418">Kinase</keyword>
<dbReference type="InterPro" id="IPR050428">
    <property type="entry name" value="TCS_sensor_his_kinase"/>
</dbReference>
<dbReference type="EC" id="2.7.13.3" evidence="3"/>
<dbReference type="GO" id="GO:0005886">
    <property type="term" value="C:plasma membrane"/>
    <property type="evidence" value="ECO:0007669"/>
    <property type="project" value="TreeGrafter"/>
</dbReference>
<dbReference type="InterPro" id="IPR036890">
    <property type="entry name" value="HATPase_C_sf"/>
</dbReference>
<dbReference type="PROSITE" id="PS50109">
    <property type="entry name" value="HIS_KIN"/>
    <property type="match status" value="1"/>
</dbReference>
<evidence type="ECO:0000256" key="1">
    <source>
        <dbReference type="ARBA" id="ARBA00000085"/>
    </source>
</evidence>
<dbReference type="FunFam" id="3.30.565.10:FF:000006">
    <property type="entry name" value="Sensor histidine kinase WalK"/>
    <property type="match status" value="1"/>
</dbReference>
<dbReference type="SMART" id="SM00388">
    <property type="entry name" value="HisKA"/>
    <property type="match status" value="1"/>
</dbReference>